<dbReference type="SMR" id="A0A7X2NKZ2"/>
<dbReference type="InterPro" id="IPR047602">
    <property type="entry name" value="SPASM_CteB-like"/>
</dbReference>
<protein>
    <submittedName>
        <fullName evidence="7">Thioether cross-link-forming SCIFF peptide maturase</fullName>
    </submittedName>
</protein>
<name>A0A7X2NKZ2_9CLOT</name>
<dbReference type="InterPro" id="IPR013785">
    <property type="entry name" value="Aldolase_TIM"/>
</dbReference>
<evidence type="ECO:0000259" key="6">
    <source>
        <dbReference type="PROSITE" id="PS51918"/>
    </source>
</evidence>
<dbReference type="CDD" id="cd21124">
    <property type="entry name" value="SPASM_CteB-like"/>
    <property type="match status" value="1"/>
</dbReference>
<evidence type="ECO:0000256" key="2">
    <source>
        <dbReference type="ARBA" id="ARBA00022691"/>
    </source>
</evidence>
<evidence type="ECO:0000256" key="1">
    <source>
        <dbReference type="ARBA" id="ARBA00001966"/>
    </source>
</evidence>
<dbReference type="InterPro" id="IPR024025">
    <property type="entry name" value="SCIFF_rSAM_maturase"/>
</dbReference>
<gene>
    <name evidence="7" type="primary">scfB</name>
    <name evidence="7" type="ORF">FYJ39_09310</name>
</gene>
<keyword evidence="5" id="KW-0411">Iron-sulfur</keyword>
<dbReference type="SFLD" id="SFLDG01067">
    <property type="entry name" value="SPASM/twitch_domain_containing"/>
    <property type="match status" value="1"/>
</dbReference>
<dbReference type="PROSITE" id="PS51918">
    <property type="entry name" value="RADICAL_SAM"/>
    <property type="match status" value="1"/>
</dbReference>
<dbReference type="AlphaFoldDB" id="A0A7X2NKZ2"/>
<dbReference type="RefSeq" id="WP_287848405.1">
    <property type="nucleotide sequence ID" value="NZ_VUMD01000007.1"/>
</dbReference>
<comment type="cofactor">
    <cofactor evidence="1">
        <name>[4Fe-4S] cluster</name>
        <dbReference type="ChEBI" id="CHEBI:49883"/>
    </cofactor>
</comment>
<dbReference type="SFLD" id="SFLDS00029">
    <property type="entry name" value="Radical_SAM"/>
    <property type="match status" value="1"/>
</dbReference>
<evidence type="ECO:0000256" key="4">
    <source>
        <dbReference type="ARBA" id="ARBA00023004"/>
    </source>
</evidence>
<dbReference type="InterPro" id="IPR023867">
    <property type="entry name" value="Sulphatase_maturase_rSAM"/>
</dbReference>
<dbReference type="NCBIfam" id="TIGR03974">
    <property type="entry name" value="rSAM_six_Cys"/>
    <property type="match status" value="1"/>
</dbReference>
<feature type="domain" description="Radical SAM core" evidence="6">
    <location>
        <begin position="102"/>
        <end position="332"/>
    </location>
</feature>
<sequence>MIHQFINNGYHIILDVNSGSVHVVAPVVYDEAEIISRKLPEMEQPEELPQDIKTEVFSALQDRYSHKELEEGLEDIQTLINAEQLLTKDIYRDFVVDFKKRKTVVKALCLHIAHDCNLACRYCFAEEGEYHGRRALMSYEVGRKALDFLIANSGSREHLEVDFFGGEPLLNWEVVKGLVEYGRSKEEAFHKRFRFTLTTNGVLLNDEIMEFCNREMSNVVLSLDGRKDINDKMRPFRNGSGSYSLIVPKFQKFAESRNQTNYYVRGTFTRNNLDFADDVIHYADLGFKQMSMEPVVADPNEPYAIRKEDIPAILKEYDKLALEFIKRKKEGRGFNFFHFMLDLNAGPCVAKRMAGCGSGTEYLAVTPWGDLYPCHQFVGNEAFLLGNVDTGIVNTGIRDEFKTCNVYAKEACRDCFARFYCSGGCSANSYNFSGSINGAYEIGCEMQKKRIECAIMIKAALADDEV</sequence>
<keyword evidence="2" id="KW-0949">S-adenosyl-L-methionine</keyword>
<comment type="caution">
    <text evidence="7">The sequence shown here is derived from an EMBL/GenBank/DDBJ whole genome shotgun (WGS) entry which is preliminary data.</text>
</comment>
<evidence type="ECO:0000256" key="5">
    <source>
        <dbReference type="ARBA" id="ARBA00023014"/>
    </source>
</evidence>
<keyword evidence="8" id="KW-1185">Reference proteome</keyword>
<dbReference type="PANTHER" id="PTHR43273">
    <property type="entry name" value="ANAEROBIC SULFATASE-MATURATING ENZYME HOMOLOG ASLB-RELATED"/>
    <property type="match status" value="1"/>
</dbReference>
<dbReference type="EMBL" id="VUMD01000007">
    <property type="protein sequence ID" value="MSS36762.1"/>
    <property type="molecule type" value="Genomic_DNA"/>
</dbReference>
<keyword evidence="4" id="KW-0408">Iron</keyword>
<evidence type="ECO:0000256" key="3">
    <source>
        <dbReference type="ARBA" id="ARBA00022723"/>
    </source>
</evidence>
<evidence type="ECO:0000313" key="8">
    <source>
        <dbReference type="Proteomes" id="UP000429958"/>
    </source>
</evidence>
<dbReference type="InterPro" id="IPR007197">
    <property type="entry name" value="rSAM"/>
</dbReference>
<evidence type="ECO:0000313" key="7">
    <source>
        <dbReference type="EMBL" id="MSS36762.1"/>
    </source>
</evidence>
<dbReference type="SFLD" id="SFLDG01386">
    <property type="entry name" value="main_SPASM_domain-containing"/>
    <property type="match status" value="1"/>
</dbReference>
<dbReference type="GO" id="GO:0016491">
    <property type="term" value="F:oxidoreductase activity"/>
    <property type="evidence" value="ECO:0007669"/>
    <property type="project" value="InterPro"/>
</dbReference>
<organism evidence="7 8">
    <name type="scientific">Clostridium porci</name>
    <dbReference type="NCBI Taxonomy" id="2605778"/>
    <lineage>
        <taxon>Bacteria</taxon>
        <taxon>Bacillati</taxon>
        <taxon>Bacillota</taxon>
        <taxon>Clostridia</taxon>
        <taxon>Eubacteriales</taxon>
        <taxon>Clostridiaceae</taxon>
        <taxon>Clostridium</taxon>
    </lineage>
</organism>
<keyword evidence="3" id="KW-0479">Metal-binding</keyword>
<dbReference type="GO" id="GO:0051536">
    <property type="term" value="F:iron-sulfur cluster binding"/>
    <property type="evidence" value="ECO:0007669"/>
    <property type="project" value="UniProtKB-KW"/>
</dbReference>
<accession>A0A7X2NKZ2</accession>
<dbReference type="NCBIfam" id="TIGR04085">
    <property type="entry name" value="rSAM_more_4Fe4S"/>
    <property type="match status" value="1"/>
</dbReference>
<reference evidence="7 8" key="1">
    <citation type="submission" date="2019-08" db="EMBL/GenBank/DDBJ databases">
        <title>In-depth cultivation of the pig gut microbiome towards novel bacterial diversity and tailored functional studies.</title>
        <authorList>
            <person name="Wylensek D."/>
            <person name="Hitch T.C.A."/>
            <person name="Clavel T."/>
        </authorList>
    </citation>
    <scope>NUCLEOTIDE SEQUENCE [LARGE SCALE GENOMIC DNA]</scope>
    <source>
        <strain evidence="7 8">WCA-389-WT-23D1</strain>
    </source>
</reference>
<dbReference type="PANTHER" id="PTHR43273:SF8">
    <property type="entry name" value="RADICAL SAM DOMAIN PROTEIN"/>
    <property type="match status" value="1"/>
</dbReference>
<proteinExistence type="predicted"/>
<dbReference type="CDD" id="cd01335">
    <property type="entry name" value="Radical_SAM"/>
    <property type="match status" value="1"/>
</dbReference>
<dbReference type="Proteomes" id="UP000429958">
    <property type="component" value="Unassembled WGS sequence"/>
</dbReference>
<dbReference type="Gene3D" id="3.20.20.70">
    <property type="entry name" value="Aldolase class I"/>
    <property type="match status" value="1"/>
</dbReference>
<dbReference type="Pfam" id="PF04055">
    <property type="entry name" value="Radical_SAM"/>
    <property type="match status" value="1"/>
</dbReference>
<dbReference type="GO" id="GO:0046872">
    <property type="term" value="F:metal ion binding"/>
    <property type="evidence" value="ECO:0007669"/>
    <property type="project" value="UniProtKB-KW"/>
</dbReference>
<dbReference type="InterPro" id="IPR023885">
    <property type="entry name" value="4Fe4S-binding_SPASM_dom"/>
</dbReference>
<dbReference type="InterPro" id="IPR058240">
    <property type="entry name" value="rSAM_sf"/>
</dbReference>
<dbReference type="SFLD" id="SFLDG01384">
    <property type="entry name" value="thioether_bond_formation_requi"/>
    <property type="match status" value="1"/>
</dbReference>
<dbReference type="SUPFAM" id="SSF102114">
    <property type="entry name" value="Radical SAM enzymes"/>
    <property type="match status" value="1"/>
</dbReference>